<name>A0A1X7UDC1_AMPQE</name>
<dbReference type="AlphaFoldDB" id="A0A1X7UDC1"/>
<organism evidence="1">
    <name type="scientific">Amphimedon queenslandica</name>
    <name type="common">Sponge</name>
    <dbReference type="NCBI Taxonomy" id="400682"/>
    <lineage>
        <taxon>Eukaryota</taxon>
        <taxon>Metazoa</taxon>
        <taxon>Porifera</taxon>
        <taxon>Demospongiae</taxon>
        <taxon>Heteroscleromorpha</taxon>
        <taxon>Haplosclerida</taxon>
        <taxon>Niphatidae</taxon>
        <taxon>Amphimedon</taxon>
    </lineage>
</organism>
<dbReference type="InParanoid" id="A0A1X7UDC1"/>
<dbReference type="InterPro" id="IPR027417">
    <property type="entry name" value="P-loop_NTPase"/>
</dbReference>
<proteinExistence type="predicted"/>
<sequence>MIDWNQTKWFGGTNVFFVGDVLQLPPVCCKPVFQQATAKTLKYRLGSIGAVNIWPDTVTYNQLTINKRQKTDKKFIEILENVRRGFPDDQTLATLSERVFSMPI</sequence>
<dbReference type="EnsemblMetazoa" id="Aqu2.1.25949_001">
    <property type="protein sequence ID" value="Aqu2.1.25949_001"/>
    <property type="gene ID" value="Aqu2.1.25949"/>
</dbReference>
<dbReference type="SUPFAM" id="SSF52540">
    <property type="entry name" value="P-loop containing nucleoside triphosphate hydrolases"/>
    <property type="match status" value="1"/>
</dbReference>
<evidence type="ECO:0008006" key="2">
    <source>
        <dbReference type="Google" id="ProtNLM"/>
    </source>
</evidence>
<reference evidence="1" key="1">
    <citation type="submission" date="2017-05" db="UniProtKB">
        <authorList>
            <consortium name="EnsemblMetazoa"/>
        </authorList>
    </citation>
    <scope>IDENTIFICATION</scope>
</reference>
<evidence type="ECO:0000313" key="1">
    <source>
        <dbReference type="EnsemblMetazoa" id="Aqu2.1.25949_001"/>
    </source>
</evidence>
<protein>
    <recommendedName>
        <fullName evidence="2">ATP-dependent DNA helicase</fullName>
    </recommendedName>
</protein>
<accession>A0A1X7UDC1</accession>